<feature type="region of interest" description="Disordered" evidence="1">
    <location>
        <begin position="190"/>
        <end position="215"/>
    </location>
</feature>
<name>A0A0H3U7E8_9BACT</name>
<organism evidence="2">
    <name type="scientific">uncultured bacterium fosmid pJB190D12_contig II</name>
    <dbReference type="NCBI Taxonomy" id="1478060"/>
    <lineage>
        <taxon>Bacteria</taxon>
        <taxon>environmental samples</taxon>
    </lineage>
</organism>
<dbReference type="EMBL" id="KF540227">
    <property type="protein sequence ID" value="AIF26356.1"/>
    <property type="molecule type" value="Genomic_DNA"/>
</dbReference>
<sequence>MSFGSRKSPCPPLCEMNAPEGQIRGPGTRPVSMPRFSPNTGPPRSRTLVKPRISMSAAPFVAATLTKPTSAVRAVAWGIVPNIMWTCASMSPGISVRPPPAMRVTVAPPGAPIGAVEIDLIVLPTTSTFDGAVRRSDFPSKTRTFSNSTAFGGTWACAAGTIAHPRAHSAPHADLHRSCILPLWRAVGGEPPRGNAEGKCPENQRNKSVRRSERAARRSVRRLLRVAHRLREHDPLIGAQLERGRELAPVDEPPDHAGEAGRCAVQVDVLGDEAGVGGGEERAVRGARVTHLAEVGNVHEIERGGPDELLQAGGRPQVGMDDRLQHMAACIVAVRAVGQRREHLDLLPVVRRGRGTSAAVRPVDAECAPQQRREDVARQFSR</sequence>
<accession>A0A0H3U7E8</accession>
<proteinExistence type="predicted"/>
<feature type="region of interest" description="Disordered" evidence="1">
    <location>
        <begin position="1"/>
        <end position="45"/>
    </location>
</feature>
<dbReference type="AlphaFoldDB" id="A0A0H3U7E8"/>
<evidence type="ECO:0000256" key="1">
    <source>
        <dbReference type="SAM" id="MobiDB-lite"/>
    </source>
</evidence>
<reference evidence="2" key="1">
    <citation type="submission" date="2013-08" db="EMBL/GenBank/DDBJ databases">
        <title>Comparison of modified E. coli strains.</title>
        <authorList>
            <person name="Juergensen J."/>
            <person name="Bonge A."/>
            <person name="Streit W.R."/>
        </authorList>
    </citation>
    <scope>NUCLEOTIDE SEQUENCE</scope>
</reference>
<protein>
    <submittedName>
        <fullName evidence="2">Uncharacterized protein</fullName>
    </submittedName>
</protein>
<evidence type="ECO:0000313" key="2">
    <source>
        <dbReference type="EMBL" id="AIF26356.1"/>
    </source>
</evidence>
<feature type="compositionally biased region" description="Basic and acidic residues" evidence="1">
    <location>
        <begin position="199"/>
        <end position="215"/>
    </location>
</feature>